<evidence type="ECO:0000256" key="1">
    <source>
        <dbReference type="SAM" id="SignalP"/>
    </source>
</evidence>
<dbReference type="InterPro" id="IPR048503">
    <property type="entry name" value="NamZ_C"/>
</dbReference>
<dbReference type="STRING" id="1346286.SAMN05444362_11288"/>
<proteinExistence type="predicted"/>
<evidence type="ECO:0000259" key="3">
    <source>
        <dbReference type="Pfam" id="PF20732"/>
    </source>
</evidence>
<dbReference type="Pfam" id="PF20732">
    <property type="entry name" value="NamZ_C"/>
    <property type="match status" value="1"/>
</dbReference>
<name>A0A1M5FRR4_9BACT</name>
<protein>
    <submittedName>
        <fullName evidence="4">Uncharacterized conserved protein YbbC, DUF1343 family</fullName>
    </submittedName>
</protein>
<feature type="domain" description="Peptidoglycan beta-N-acetylmuramidase NamZ C-terminal" evidence="3">
    <location>
        <begin position="246"/>
        <end position="384"/>
    </location>
</feature>
<dbReference type="AlphaFoldDB" id="A0A1M5FRR4"/>
<dbReference type="InterPro" id="IPR048502">
    <property type="entry name" value="NamZ_N"/>
</dbReference>
<dbReference type="OrthoDB" id="9801061at2"/>
<dbReference type="InterPro" id="IPR008302">
    <property type="entry name" value="NamZ"/>
</dbReference>
<organism evidence="4 5">
    <name type="scientific">Dysgonomonas macrotermitis</name>
    <dbReference type="NCBI Taxonomy" id="1346286"/>
    <lineage>
        <taxon>Bacteria</taxon>
        <taxon>Pseudomonadati</taxon>
        <taxon>Bacteroidota</taxon>
        <taxon>Bacteroidia</taxon>
        <taxon>Bacteroidales</taxon>
        <taxon>Dysgonomonadaceae</taxon>
        <taxon>Dysgonomonas</taxon>
    </lineage>
</organism>
<evidence type="ECO:0000313" key="5">
    <source>
        <dbReference type="Proteomes" id="UP000184480"/>
    </source>
</evidence>
<dbReference type="Gene3D" id="3.40.50.12170">
    <property type="entry name" value="Uncharacterised protein PF07075, DUF1343"/>
    <property type="match status" value="1"/>
</dbReference>
<dbReference type="PANTHER" id="PTHR42915:SF1">
    <property type="entry name" value="PEPTIDOGLYCAN BETA-N-ACETYLMURAMIDASE NAMZ"/>
    <property type="match status" value="1"/>
</dbReference>
<feature type="signal peptide" evidence="1">
    <location>
        <begin position="1"/>
        <end position="20"/>
    </location>
</feature>
<dbReference type="PIRSF" id="PIRSF016719">
    <property type="entry name" value="UCP016719"/>
    <property type="match status" value="1"/>
</dbReference>
<evidence type="ECO:0000259" key="2">
    <source>
        <dbReference type="Pfam" id="PF07075"/>
    </source>
</evidence>
<evidence type="ECO:0000313" key="4">
    <source>
        <dbReference type="EMBL" id="SHF94114.1"/>
    </source>
</evidence>
<feature type="chain" id="PRO_5009910201" evidence="1">
    <location>
        <begin position="21"/>
        <end position="388"/>
    </location>
</feature>
<gene>
    <name evidence="4" type="ORF">SAMN05444362_11288</name>
</gene>
<dbReference type="PANTHER" id="PTHR42915">
    <property type="entry name" value="HYPOTHETICAL 460 KDA PROTEIN IN FEUA-SIGW INTERGENIC REGION [PRECURSOR]"/>
    <property type="match status" value="1"/>
</dbReference>
<dbReference type="GO" id="GO:0033922">
    <property type="term" value="F:peptidoglycan beta-N-acetylmuramidase activity"/>
    <property type="evidence" value="ECO:0007669"/>
    <property type="project" value="InterPro"/>
</dbReference>
<dbReference type="Pfam" id="PF07075">
    <property type="entry name" value="NamZ_N"/>
    <property type="match status" value="1"/>
</dbReference>
<keyword evidence="5" id="KW-1185">Reference proteome</keyword>
<reference evidence="5" key="1">
    <citation type="submission" date="2016-11" db="EMBL/GenBank/DDBJ databases">
        <authorList>
            <person name="Varghese N."/>
            <person name="Submissions S."/>
        </authorList>
    </citation>
    <scope>NUCLEOTIDE SEQUENCE [LARGE SCALE GENOMIC DNA]</scope>
    <source>
        <strain evidence="5">DSM 27370</strain>
    </source>
</reference>
<keyword evidence="1" id="KW-0732">Signal</keyword>
<sequence length="388" mass="43483">MKKGFLLLLFFILFAGQMDAADKIRVGADKIEKLLPLVNNKNVALVINHTSCQTNGTHLLDALLSEHVNVVKIFAPEHGFRGNADAGERIINGKDSKTGLPLVSLYGKTKKPTAEMLQGVDIVIFDIQDVGARFYTYISTMHYVMEACAENDKPLIVLDRPNPHDYIDGPVLKPAYKSFVGMHPIPILHGLTIGELAQMVNGEGWLSGKAKCNLTVIPVDGWKHGDRYPLPVKPSPNLPNEQAINLYASLCFFEATNVSVGRGTYYPFQVVGYPDSRFGSFTFTPVSLEGFDKNPLQKDKLCYGVDLRDLKFDQGLTLKYLIQFYKKSGLGAKFFKSPKFMNMLAGSDQLQRQILSGMSEEAIRKTWADDLNRYKAKRKKYLLYEDKE</sequence>
<accession>A0A1M5FRR4</accession>
<dbReference type="EMBL" id="FQUC01000012">
    <property type="protein sequence ID" value="SHF94114.1"/>
    <property type="molecule type" value="Genomic_DNA"/>
</dbReference>
<feature type="domain" description="Peptidoglycan beta-N-acetylmuramidase NamZ N-terminal" evidence="2">
    <location>
        <begin position="43"/>
        <end position="241"/>
    </location>
</feature>
<dbReference type="Gene3D" id="3.90.1150.140">
    <property type="match status" value="1"/>
</dbReference>
<dbReference type="Proteomes" id="UP000184480">
    <property type="component" value="Unassembled WGS sequence"/>
</dbReference>
<dbReference type="RefSeq" id="WP_062180769.1">
    <property type="nucleotide sequence ID" value="NZ_BBXL01000011.1"/>
</dbReference>